<keyword evidence="1" id="KW-0472">Membrane</keyword>
<gene>
    <name evidence="3" type="primary">pgaD</name>
    <name evidence="2" type="ORF">A9C11_09235</name>
    <name evidence="3" type="ORF">P3W55_19715</name>
</gene>
<dbReference type="NCBIfam" id="TIGR03940">
    <property type="entry name" value="PGA_PgaD"/>
    <property type="match status" value="1"/>
</dbReference>
<evidence type="ECO:0000256" key="1">
    <source>
        <dbReference type="SAM" id="Phobius"/>
    </source>
</evidence>
<dbReference type="GeneID" id="72995021"/>
<dbReference type="KEGG" id="pcq:PcP3B5_18680"/>
<proteinExistence type="predicted"/>
<name>A0A127MPT2_9PSED</name>
<dbReference type="AlphaFoldDB" id="A0A127MPT2"/>
<evidence type="ECO:0000313" key="2">
    <source>
        <dbReference type="EMBL" id="ANI14149.1"/>
    </source>
</evidence>
<dbReference type="Proteomes" id="UP001220662">
    <property type="component" value="Unassembled WGS sequence"/>
</dbReference>
<dbReference type="Pfam" id="PF13994">
    <property type="entry name" value="PgaD"/>
    <property type="match status" value="1"/>
</dbReference>
<dbReference type="STRING" id="53408.A9C11_09235"/>
<dbReference type="RefSeq" id="WP_009621281.1">
    <property type="nucleotide sequence ID" value="NZ_BDGS01000001.1"/>
</dbReference>
<dbReference type="EMBL" id="CP015878">
    <property type="protein sequence ID" value="ANI14149.1"/>
    <property type="molecule type" value="Genomic_DNA"/>
</dbReference>
<evidence type="ECO:0000313" key="3">
    <source>
        <dbReference type="EMBL" id="MDF3843944.1"/>
    </source>
</evidence>
<dbReference type="GO" id="GO:0043709">
    <property type="term" value="P:cell adhesion involved in single-species biofilm formation"/>
    <property type="evidence" value="ECO:0007669"/>
    <property type="project" value="InterPro"/>
</dbReference>
<dbReference type="Proteomes" id="UP000077748">
    <property type="component" value="Chromosome"/>
</dbReference>
<organism evidence="2 4">
    <name type="scientific">Pseudomonas citronellolis</name>
    <dbReference type="NCBI Taxonomy" id="53408"/>
    <lineage>
        <taxon>Bacteria</taxon>
        <taxon>Pseudomonadati</taxon>
        <taxon>Pseudomonadota</taxon>
        <taxon>Gammaproteobacteria</taxon>
        <taxon>Pseudomonadales</taxon>
        <taxon>Pseudomonadaceae</taxon>
        <taxon>Pseudomonas</taxon>
    </lineage>
</organism>
<feature type="transmembrane region" description="Helical" evidence="1">
    <location>
        <begin position="61"/>
        <end position="81"/>
    </location>
</feature>
<dbReference type="EMBL" id="JARJLR010000319">
    <property type="protein sequence ID" value="MDF3843944.1"/>
    <property type="molecule type" value="Genomic_DNA"/>
</dbReference>
<keyword evidence="1" id="KW-0812">Transmembrane</keyword>
<reference evidence="2 4" key="1">
    <citation type="submission" date="2016-05" db="EMBL/GenBank/DDBJ databases">
        <title>Genome Sequence of Pseudomonas citronellolis Strain SJTE-3, an Estrogens and Persistent Organic Pollutants degradation strain.</title>
        <authorList>
            <person name="Liang R."/>
        </authorList>
    </citation>
    <scope>NUCLEOTIDE SEQUENCE [LARGE SCALE GENOMIC DNA]</scope>
    <source>
        <strain evidence="2 4">SJTE-3</strain>
    </source>
</reference>
<sequence>MNLIKTPQHWLPRSLDVLLTLCAWAIFVWLMERGIASLLASGWRGPRLDWGGQFLQTLDTLMVYVLCSALIAALLVSWARYNQIRAARYERRSRMPDLSRQALSRSFNISGDTLARLHGAQVVTLHNDEHGNLVWVENPAEMEVETP</sequence>
<reference evidence="3" key="2">
    <citation type="submission" date="2023-03" db="EMBL/GenBank/DDBJ databases">
        <title>Draft assemblies of triclosan tolerant bacteria isolated from returned activated sludge.</title>
        <authorList>
            <person name="Van Hamelsveld S."/>
        </authorList>
    </citation>
    <scope>NUCLEOTIDE SEQUENCE</scope>
    <source>
        <strain evidence="3">GW210015_S63</strain>
    </source>
</reference>
<keyword evidence="1" id="KW-1133">Transmembrane helix</keyword>
<evidence type="ECO:0000313" key="4">
    <source>
        <dbReference type="Proteomes" id="UP000077748"/>
    </source>
</evidence>
<protein>
    <submittedName>
        <fullName evidence="2">Poly-beta-1,6-N-acetyl-D-glucosamine biosynthesis protein PgaD</fullName>
    </submittedName>
</protein>
<dbReference type="InterPro" id="IPR023829">
    <property type="entry name" value="PGA_PgaD"/>
</dbReference>
<accession>A0A127MPT2</accession>